<dbReference type="AlphaFoldDB" id="A0A937FFD5"/>
<dbReference type="CDD" id="cd20736">
    <property type="entry name" value="PoNe_Nuclease"/>
    <property type="match status" value="1"/>
</dbReference>
<keyword evidence="4" id="KW-1185">Reference proteome</keyword>
<reference evidence="3" key="1">
    <citation type="submission" date="2021-01" db="EMBL/GenBank/DDBJ databases">
        <title>Genome public.</title>
        <authorList>
            <person name="Liu C."/>
            <person name="Sun Q."/>
        </authorList>
    </citation>
    <scope>NUCLEOTIDE SEQUENCE</scope>
    <source>
        <strain evidence="3">YIM B02565</strain>
    </source>
</reference>
<evidence type="ECO:0000313" key="4">
    <source>
        <dbReference type="Proteomes" id="UP000623681"/>
    </source>
</evidence>
<dbReference type="Pfam" id="PF02021">
    <property type="entry name" value="UPF0102"/>
    <property type="match status" value="1"/>
</dbReference>
<dbReference type="SUPFAM" id="SSF52980">
    <property type="entry name" value="Restriction endonuclease-like"/>
    <property type="match status" value="1"/>
</dbReference>
<organism evidence="3 4">
    <name type="scientific">Clostridium paridis</name>
    <dbReference type="NCBI Taxonomy" id="2803863"/>
    <lineage>
        <taxon>Bacteria</taxon>
        <taxon>Bacillati</taxon>
        <taxon>Bacillota</taxon>
        <taxon>Clostridia</taxon>
        <taxon>Eubacteriales</taxon>
        <taxon>Clostridiaceae</taxon>
        <taxon>Clostridium</taxon>
    </lineage>
</organism>
<accession>A0A937FFD5</accession>
<protein>
    <recommendedName>
        <fullName evidence="2">UPF0102 protein JK634_03525</fullName>
    </recommendedName>
</protein>
<evidence type="ECO:0000256" key="1">
    <source>
        <dbReference type="ARBA" id="ARBA00006738"/>
    </source>
</evidence>
<dbReference type="NCBIfam" id="TIGR00252">
    <property type="entry name" value="YraN family protein"/>
    <property type="match status" value="1"/>
</dbReference>
<proteinExistence type="inferred from homology"/>
<dbReference type="PANTHER" id="PTHR34039:SF1">
    <property type="entry name" value="UPF0102 PROTEIN YRAN"/>
    <property type="match status" value="1"/>
</dbReference>
<dbReference type="EMBL" id="JAESWA010000017">
    <property type="protein sequence ID" value="MBL4930862.1"/>
    <property type="molecule type" value="Genomic_DNA"/>
</dbReference>
<gene>
    <name evidence="3" type="ORF">JK634_03525</name>
</gene>
<dbReference type="HAMAP" id="MF_00048">
    <property type="entry name" value="UPF0102"/>
    <property type="match status" value="1"/>
</dbReference>
<name>A0A937FFD5_9CLOT</name>
<dbReference type="Gene3D" id="3.40.1350.10">
    <property type="match status" value="1"/>
</dbReference>
<dbReference type="NCBIfam" id="NF009150">
    <property type="entry name" value="PRK12497.1-3"/>
    <property type="match status" value="1"/>
</dbReference>
<evidence type="ECO:0000256" key="2">
    <source>
        <dbReference type="HAMAP-Rule" id="MF_00048"/>
    </source>
</evidence>
<dbReference type="InterPro" id="IPR003509">
    <property type="entry name" value="UPF0102_YraN-like"/>
</dbReference>
<comment type="similarity">
    <text evidence="1 2">Belongs to the UPF0102 family.</text>
</comment>
<dbReference type="Proteomes" id="UP000623681">
    <property type="component" value="Unassembled WGS sequence"/>
</dbReference>
<sequence>MINKKNIGNYGEDYACEYIKNKGYTILNRNYFSKNGEIDIIALKEDVLIFIEVKTRCFSNYGLGEESINYFKKAKCIKTARYYIHKNNLYHLNARFDVITITLDIDRNKKSIQYYEDAFS</sequence>
<dbReference type="RefSeq" id="WP_202766244.1">
    <property type="nucleotide sequence ID" value="NZ_JAESWA010000017.1"/>
</dbReference>
<dbReference type="InterPro" id="IPR011856">
    <property type="entry name" value="tRNA_endonuc-like_dom_sf"/>
</dbReference>
<dbReference type="InterPro" id="IPR011335">
    <property type="entry name" value="Restrct_endonuc-II-like"/>
</dbReference>
<dbReference type="GO" id="GO:0003676">
    <property type="term" value="F:nucleic acid binding"/>
    <property type="evidence" value="ECO:0007669"/>
    <property type="project" value="InterPro"/>
</dbReference>
<evidence type="ECO:0000313" key="3">
    <source>
        <dbReference type="EMBL" id="MBL4930862.1"/>
    </source>
</evidence>
<dbReference type="PANTHER" id="PTHR34039">
    <property type="entry name" value="UPF0102 PROTEIN YRAN"/>
    <property type="match status" value="1"/>
</dbReference>
<comment type="caution">
    <text evidence="3">The sequence shown here is derived from an EMBL/GenBank/DDBJ whole genome shotgun (WGS) entry which is preliminary data.</text>
</comment>